<name>A0A0E9R3C7_ANGAN</name>
<evidence type="ECO:0000313" key="1">
    <source>
        <dbReference type="EMBL" id="JAH23634.1"/>
    </source>
</evidence>
<accession>A0A0E9R3C7</accession>
<reference evidence="1" key="1">
    <citation type="submission" date="2014-11" db="EMBL/GenBank/DDBJ databases">
        <authorList>
            <person name="Amaro Gonzalez C."/>
        </authorList>
    </citation>
    <scope>NUCLEOTIDE SEQUENCE</scope>
</reference>
<organism evidence="1">
    <name type="scientific">Anguilla anguilla</name>
    <name type="common">European freshwater eel</name>
    <name type="synonym">Muraena anguilla</name>
    <dbReference type="NCBI Taxonomy" id="7936"/>
    <lineage>
        <taxon>Eukaryota</taxon>
        <taxon>Metazoa</taxon>
        <taxon>Chordata</taxon>
        <taxon>Craniata</taxon>
        <taxon>Vertebrata</taxon>
        <taxon>Euteleostomi</taxon>
        <taxon>Actinopterygii</taxon>
        <taxon>Neopterygii</taxon>
        <taxon>Teleostei</taxon>
        <taxon>Anguilliformes</taxon>
        <taxon>Anguillidae</taxon>
        <taxon>Anguilla</taxon>
    </lineage>
</organism>
<dbReference type="AlphaFoldDB" id="A0A0E9R3C7"/>
<proteinExistence type="predicted"/>
<reference evidence="1" key="2">
    <citation type="journal article" date="2015" name="Fish Shellfish Immunol.">
        <title>Early steps in the European eel (Anguilla anguilla)-Vibrio vulnificus interaction in the gills: Role of the RtxA13 toxin.</title>
        <authorList>
            <person name="Callol A."/>
            <person name="Pajuelo D."/>
            <person name="Ebbesson L."/>
            <person name="Teles M."/>
            <person name="MacKenzie S."/>
            <person name="Amaro C."/>
        </authorList>
    </citation>
    <scope>NUCLEOTIDE SEQUENCE</scope>
</reference>
<sequence>MDTGCGTVALTMNGNGQLYSTDRMQSKTSNYWYCSII</sequence>
<protein>
    <submittedName>
        <fullName evidence="1">Uncharacterized protein</fullName>
    </submittedName>
</protein>
<dbReference type="EMBL" id="GBXM01084943">
    <property type="protein sequence ID" value="JAH23634.1"/>
    <property type="molecule type" value="Transcribed_RNA"/>
</dbReference>